<sequence>MTDLSVFVQRAEAMADAVRPVVLKYFADPVAFQRKSDSSPVTAADREAEAVMRRLIEQTWPDHGILGEEYGADRTDTSFVWVLDPIDGTKSFVTGKPLFGTLIALTRDGVPIVGIIDMPALGQRWVGAEGRVTTFNGEPVSVRSCPNLADAWLYATSPQMFEGDDVAAFERLRQRCYAAVYGADLYAYGLVARGRVDLVCEASLQPYDYCAVVPVLQGAGGTITDWEGRALGLTSGGRVLAAGDRKAHAAGLAALTA</sequence>
<feature type="binding site" evidence="11">
    <location>
        <position position="68"/>
    </location>
    <ligand>
        <name>Mg(2+)</name>
        <dbReference type="ChEBI" id="CHEBI:18420"/>
        <label>1</label>
        <note>catalytic</note>
    </ligand>
</feature>
<evidence type="ECO:0000256" key="8">
    <source>
        <dbReference type="ARBA" id="ARBA00023102"/>
    </source>
</evidence>
<feature type="binding site" evidence="11">
    <location>
        <position position="86"/>
    </location>
    <ligand>
        <name>Mg(2+)</name>
        <dbReference type="ChEBI" id="CHEBI:18420"/>
        <label>1</label>
        <note>catalytic</note>
    </ligand>
</feature>
<dbReference type="AlphaFoldDB" id="A0A7H1MYI7"/>
<comment type="cofactor">
    <cofactor evidence="1 11">
        <name>Mg(2+)</name>
        <dbReference type="ChEBI" id="CHEBI:18420"/>
    </cofactor>
</comment>
<proteinExistence type="inferred from homology"/>
<comment type="pathway">
    <text evidence="2">Amino-acid biosynthesis; L-histidine biosynthesis; L-histidine from 5-phospho-alpha-D-ribose 1-diphosphate: step 8/9.</text>
</comment>
<evidence type="ECO:0000256" key="7">
    <source>
        <dbReference type="ARBA" id="ARBA00022842"/>
    </source>
</evidence>
<dbReference type="SUPFAM" id="SSF56655">
    <property type="entry name" value="Carbohydrate phosphatase"/>
    <property type="match status" value="1"/>
</dbReference>
<dbReference type="EC" id="3.1.3.15" evidence="10"/>
<dbReference type="InterPro" id="IPR020583">
    <property type="entry name" value="Inositol_monoP_metal-BS"/>
</dbReference>
<dbReference type="GO" id="GO:0046854">
    <property type="term" value="P:phosphatidylinositol phosphate biosynthetic process"/>
    <property type="evidence" value="ECO:0007669"/>
    <property type="project" value="InterPro"/>
</dbReference>
<dbReference type="GO" id="GO:0046872">
    <property type="term" value="F:metal ion binding"/>
    <property type="evidence" value="ECO:0007669"/>
    <property type="project" value="UniProtKB-KW"/>
</dbReference>
<dbReference type="GO" id="GO:0004401">
    <property type="term" value="F:histidinol-phosphatase activity"/>
    <property type="evidence" value="ECO:0007669"/>
    <property type="project" value="UniProtKB-UniRule"/>
</dbReference>
<protein>
    <recommendedName>
        <fullName evidence="10">Histidinol-phosphatase</fullName>
        <ecNumber evidence="10">3.1.3.15</ecNumber>
    </recommendedName>
</protein>
<dbReference type="UniPathway" id="UPA00031">
    <property type="reaction ID" value="UER00013"/>
</dbReference>
<comment type="similarity">
    <text evidence="3">Belongs to the inositol monophosphatase superfamily.</text>
</comment>
<dbReference type="PANTHER" id="PTHR43200:SF6">
    <property type="entry name" value="3'(2'),5'-BISPHOSPHATE NUCLEOTIDASE"/>
    <property type="match status" value="1"/>
</dbReference>
<feature type="binding site" evidence="11">
    <location>
        <position position="87"/>
    </location>
    <ligand>
        <name>Mg(2+)</name>
        <dbReference type="ChEBI" id="CHEBI:18420"/>
        <label>1</label>
        <note>catalytic</note>
    </ligand>
</feature>
<dbReference type="PRINTS" id="PR00377">
    <property type="entry name" value="IMPHPHTASES"/>
</dbReference>
<dbReference type="Pfam" id="PF00459">
    <property type="entry name" value="Inositol_P"/>
    <property type="match status" value="1"/>
</dbReference>
<evidence type="ECO:0000256" key="4">
    <source>
        <dbReference type="ARBA" id="ARBA00022605"/>
    </source>
</evidence>
<dbReference type="GO" id="GO:0000105">
    <property type="term" value="P:L-histidine biosynthetic process"/>
    <property type="evidence" value="ECO:0007669"/>
    <property type="project" value="UniProtKB-UniRule"/>
</dbReference>
<dbReference type="InterPro" id="IPR020550">
    <property type="entry name" value="Inositol_monophosphatase_CS"/>
</dbReference>
<dbReference type="Gene3D" id="3.30.540.10">
    <property type="entry name" value="Fructose-1,6-Bisphosphatase, subunit A, domain 1"/>
    <property type="match status" value="1"/>
</dbReference>
<evidence type="ECO:0000313" key="12">
    <source>
        <dbReference type="EMBL" id="QNT68523.1"/>
    </source>
</evidence>
<keyword evidence="13" id="KW-1185">Reference proteome</keyword>
<keyword evidence="7 11" id="KW-0460">Magnesium</keyword>
<dbReference type="Proteomes" id="UP000516369">
    <property type="component" value="Chromosome"/>
</dbReference>
<evidence type="ECO:0000256" key="5">
    <source>
        <dbReference type="ARBA" id="ARBA00022723"/>
    </source>
</evidence>
<dbReference type="PROSITE" id="PS00630">
    <property type="entry name" value="IMP_2"/>
    <property type="match status" value="1"/>
</dbReference>
<feature type="binding site" evidence="11">
    <location>
        <position position="84"/>
    </location>
    <ligand>
        <name>Mg(2+)</name>
        <dbReference type="ChEBI" id="CHEBI:18420"/>
        <label>1</label>
        <note>catalytic</note>
    </ligand>
</feature>
<evidence type="ECO:0000256" key="6">
    <source>
        <dbReference type="ARBA" id="ARBA00022801"/>
    </source>
</evidence>
<keyword evidence="4" id="KW-0028">Amino-acid biosynthesis</keyword>
<keyword evidence="6 12" id="KW-0378">Hydrolase</keyword>
<evidence type="ECO:0000313" key="13">
    <source>
        <dbReference type="Proteomes" id="UP000516369"/>
    </source>
</evidence>
<dbReference type="KEGG" id="dvn:HQ394_03025"/>
<organism evidence="12 13">
    <name type="scientific">Defluviicoccus vanus</name>
    <dbReference type="NCBI Taxonomy" id="111831"/>
    <lineage>
        <taxon>Bacteria</taxon>
        <taxon>Pseudomonadati</taxon>
        <taxon>Pseudomonadota</taxon>
        <taxon>Alphaproteobacteria</taxon>
        <taxon>Rhodospirillales</taxon>
        <taxon>Rhodospirillaceae</taxon>
        <taxon>Defluviicoccus</taxon>
    </lineage>
</organism>
<evidence type="ECO:0000256" key="9">
    <source>
        <dbReference type="ARBA" id="ARBA00049158"/>
    </source>
</evidence>
<dbReference type="InterPro" id="IPR000760">
    <property type="entry name" value="Inositol_monophosphatase-like"/>
</dbReference>
<name>A0A7H1MYI7_9PROT</name>
<gene>
    <name evidence="12" type="primary">hisN</name>
    <name evidence="12" type="ORF">HQ394_03025</name>
</gene>
<dbReference type="Gene3D" id="3.40.190.80">
    <property type="match status" value="1"/>
</dbReference>
<keyword evidence="8" id="KW-0368">Histidine biosynthesis</keyword>
<dbReference type="RefSeq" id="WP_190261962.1">
    <property type="nucleotide sequence ID" value="NZ_CP053923.1"/>
</dbReference>
<comment type="catalytic activity">
    <reaction evidence="9">
        <text>L-histidinol phosphate + H2O = L-histidinol + phosphate</text>
        <dbReference type="Rhea" id="RHEA:14465"/>
        <dbReference type="ChEBI" id="CHEBI:15377"/>
        <dbReference type="ChEBI" id="CHEBI:43474"/>
        <dbReference type="ChEBI" id="CHEBI:57699"/>
        <dbReference type="ChEBI" id="CHEBI:57980"/>
        <dbReference type="EC" id="3.1.3.15"/>
    </reaction>
</comment>
<dbReference type="NCBIfam" id="TIGR02067">
    <property type="entry name" value="his_9_HisN"/>
    <property type="match status" value="1"/>
</dbReference>
<keyword evidence="5 11" id="KW-0479">Metal-binding</keyword>
<dbReference type="PANTHER" id="PTHR43200">
    <property type="entry name" value="PHOSPHATASE"/>
    <property type="match status" value="1"/>
</dbReference>
<dbReference type="InterPro" id="IPR051090">
    <property type="entry name" value="Inositol_monoP_superfamily"/>
</dbReference>
<evidence type="ECO:0000256" key="3">
    <source>
        <dbReference type="ARBA" id="ARBA00009759"/>
    </source>
</evidence>
<feature type="binding site" evidence="11">
    <location>
        <position position="208"/>
    </location>
    <ligand>
        <name>Mg(2+)</name>
        <dbReference type="ChEBI" id="CHEBI:18420"/>
        <label>1</label>
        <note>catalytic</note>
    </ligand>
</feature>
<reference evidence="12 13" key="1">
    <citation type="submission" date="2020-05" db="EMBL/GenBank/DDBJ databases">
        <title>Complete closed genome sequence of Defluviicoccus vanus.</title>
        <authorList>
            <person name="Bessarab I."/>
            <person name="Arumugam K."/>
            <person name="Maszenan A.M."/>
            <person name="Seviour R.J."/>
            <person name="Williams R.B."/>
        </authorList>
    </citation>
    <scope>NUCLEOTIDE SEQUENCE [LARGE SCALE GENOMIC DNA]</scope>
    <source>
        <strain evidence="12 13">Ben 114</strain>
    </source>
</reference>
<dbReference type="CDD" id="cd01641">
    <property type="entry name" value="Bacterial_IMPase_like_1"/>
    <property type="match status" value="1"/>
</dbReference>
<evidence type="ECO:0000256" key="1">
    <source>
        <dbReference type="ARBA" id="ARBA00001946"/>
    </source>
</evidence>
<dbReference type="EMBL" id="CP053923">
    <property type="protein sequence ID" value="QNT68523.1"/>
    <property type="molecule type" value="Genomic_DNA"/>
</dbReference>
<accession>A0A7H1MYI7</accession>
<dbReference type="InterPro" id="IPR011809">
    <property type="entry name" value="His_9_proposed"/>
</dbReference>
<evidence type="ECO:0000256" key="11">
    <source>
        <dbReference type="PIRSR" id="PIRSR600760-2"/>
    </source>
</evidence>
<evidence type="ECO:0000256" key="2">
    <source>
        <dbReference type="ARBA" id="ARBA00004970"/>
    </source>
</evidence>
<evidence type="ECO:0000256" key="10">
    <source>
        <dbReference type="NCBIfam" id="TIGR02067"/>
    </source>
</evidence>
<dbReference type="PROSITE" id="PS00629">
    <property type="entry name" value="IMP_1"/>
    <property type="match status" value="1"/>
</dbReference>